<dbReference type="GO" id="GO:0005794">
    <property type="term" value="C:Golgi apparatus"/>
    <property type="evidence" value="ECO:0007669"/>
    <property type="project" value="TreeGrafter"/>
</dbReference>
<dbReference type="AlphaFoldDB" id="A0A3P7GWG6"/>
<protein>
    <submittedName>
        <fullName evidence="2">Uncharacterized protein</fullName>
    </submittedName>
</protein>
<dbReference type="OrthoDB" id="192608at2759"/>
<dbReference type="PANTHER" id="PTHR21663:SF0">
    <property type="entry name" value="HEAT REPEAT-CONTAINING PROTEIN 5B"/>
    <property type="match status" value="1"/>
</dbReference>
<evidence type="ECO:0000313" key="3">
    <source>
        <dbReference type="Proteomes" id="UP000274429"/>
    </source>
</evidence>
<accession>A0A3P7GWG6</accession>
<keyword evidence="1" id="KW-0812">Transmembrane</keyword>
<organism evidence="2 3">
    <name type="scientific">Hydatigena taeniaeformis</name>
    <name type="common">Feline tapeworm</name>
    <name type="synonym">Taenia taeniaeformis</name>
    <dbReference type="NCBI Taxonomy" id="6205"/>
    <lineage>
        <taxon>Eukaryota</taxon>
        <taxon>Metazoa</taxon>
        <taxon>Spiralia</taxon>
        <taxon>Lophotrochozoa</taxon>
        <taxon>Platyhelminthes</taxon>
        <taxon>Cestoda</taxon>
        <taxon>Eucestoda</taxon>
        <taxon>Cyclophyllidea</taxon>
        <taxon>Taeniidae</taxon>
        <taxon>Hydatigera</taxon>
    </lineage>
</organism>
<dbReference type="EMBL" id="UYWX01006054">
    <property type="protein sequence ID" value="VDM26142.1"/>
    <property type="molecule type" value="Genomic_DNA"/>
</dbReference>
<proteinExistence type="predicted"/>
<reference evidence="2 3" key="1">
    <citation type="submission" date="2018-11" db="EMBL/GenBank/DDBJ databases">
        <authorList>
            <consortium name="Pathogen Informatics"/>
        </authorList>
    </citation>
    <scope>NUCLEOTIDE SEQUENCE [LARGE SCALE GENOMIC DNA]</scope>
</reference>
<keyword evidence="1" id="KW-0472">Membrane</keyword>
<dbReference type="GO" id="GO:0042147">
    <property type="term" value="P:retrograde transport, endosome to Golgi"/>
    <property type="evidence" value="ECO:0007669"/>
    <property type="project" value="TreeGrafter"/>
</dbReference>
<feature type="transmembrane region" description="Helical" evidence="1">
    <location>
        <begin position="22"/>
        <end position="42"/>
    </location>
</feature>
<keyword evidence="3" id="KW-1185">Reference proteome</keyword>
<dbReference type="Proteomes" id="UP000274429">
    <property type="component" value="Unassembled WGS sequence"/>
</dbReference>
<gene>
    <name evidence="2" type="ORF">TTAC_LOCUS5044</name>
</gene>
<name>A0A3P7GWG6_HYDTA</name>
<keyword evidence="1" id="KW-1133">Transmembrane helix</keyword>
<dbReference type="GO" id="GO:0016020">
    <property type="term" value="C:membrane"/>
    <property type="evidence" value="ECO:0007669"/>
    <property type="project" value="TreeGrafter"/>
</dbReference>
<dbReference type="InterPro" id="IPR040108">
    <property type="entry name" value="Laa1/Sip1/HEATR5"/>
</dbReference>
<evidence type="ECO:0000256" key="1">
    <source>
        <dbReference type="SAM" id="Phobius"/>
    </source>
</evidence>
<dbReference type="GO" id="GO:0006897">
    <property type="term" value="P:endocytosis"/>
    <property type="evidence" value="ECO:0007669"/>
    <property type="project" value="TreeGrafter"/>
</dbReference>
<dbReference type="GO" id="GO:0030139">
    <property type="term" value="C:endocytic vesicle"/>
    <property type="evidence" value="ECO:0007669"/>
    <property type="project" value="TreeGrafter"/>
</dbReference>
<dbReference type="GO" id="GO:0008104">
    <property type="term" value="P:intracellular protein localization"/>
    <property type="evidence" value="ECO:0007669"/>
    <property type="project" value="TreeGrafter"/>
</dbReference>
<dbReference type="PROSITE" id="PS51257">
    <property type="entry name" value="PROKAR_LIPOPROTEIN"/>
    <property type="match status" value="1"/>
</dbReference>
<dbReference type="GO" id="GO:0005829">
    <property type="term" value="C:cytosol"/>
    <property type="evidence" value="ECO:0007669"/>
    <property type="project" value="GOC"/>
</dbReference>
<dbReference type="PANTHER" id="PTHR21663">
    <property type="entry name" value="HYPOTHETICAL HEAT DOMAIN-CONTAINING"/>
    <property type="match status" value="1"/>
</dbReference>
<evidence type="ECO:0000313" key="2">
    <source>
        <dbReference type="EMBL" id="VDM26142.1"/>
    </source>
</evidence>
<sequence>MAEDLLRAANQNSRLTMARTQAGWYLLGACMALGPTAVRPHLPRLILLWRNAFPRSTRELEAEKQRGDAFTWQVRR</sequence>